<comment type="similarity">
    <text evidence="14">Belongs to the peroxidase family. Classical plant (class III) peroxidase subfamily.</text>
</comment>
<feature type="site" description="Transition state stabilizer" evidence="12">
    <location>
        <position position="53"/>
    </location>
</feature>
<dbReference type="GO" id="GO:0042744">
    <property type="term" value="P:hydrogen peroxide catabolic process"/>
    <property type="evidence" value="ECO:0007669"/>
    <property type="project" value="UniProtKB-KW"/>
</dbReference>
<organism evidence="16">
    <name type="scientific">Populus trichocarpa</name>
    <name type="common">Western balsam poplar</name>
    <name type="synonym">Populus balsamifera subsp. trichocarpa</name>
    <dbReference type="NCBI Taxonomy" id="3694"/>
    <lineage>
        <taxon>Eukaryota</taxon>
        <taxon>Viridiplantae</taxon>
        <taxon>Streptophyta</taxon>
        <taxon>Embryophyta</taxon>
        <taxon>Tracheophyta</taxon>
        <taxon>Spermatophyta</taxon>
        <taxon>Magnoliopsida</taxon>
        <taxon>eudicotyledons</taxon>
        <taxon>Gunneridae</taxon>
        <taxon>Pentapetalae</taxon>
        <taxon>rosids</taxon>
        <taxon>fabids</taxon>
        <taxon>Malpighiales</taxon>
        <taxon>Salicaceae</taxon>
        <taxon>Saliceae</taxon>
        <taxon>Populus</taxon>
    </lineage>
</organism>
<feature type="disulfide bond" evidence="13">
    <location>
        <begin position="111"/>
        <end position="312"/>
    </location>
</feature>
<feature type="binding site" evidence="11">
    <location>
        <position position="63"/>
    </location>
    <ligand>
        <name>Ca(2+)</name>
        <dbReference type="ChEBI" id="CHEBI:29108"/>
        <label>1</label>
    </ligand>
</feature>
<comment type="function">
    <text evidence="2">Removal of H(2)O(2), oxidation of toxic reductants, biosynthesis and degradation of lignin, suberization, auxin catabolism, response to environmental stresses such as wounding, pathogen attack and oxidative stress. These functions might be dependent on each isozyme/isoform in each plant tissue.</text>
</comment>
<dbReference type="PROSITE" id="PS00436">
    <property type="entry name" value="PEROXIDASE_2"/>
    <property type="match status" value="1"/>
</dbReference>
<feature type="chain" id="PRO_5005151473" description="Peroxidase" evidence="14">
    <location>
        <begin position="23"/>
        <end position="330"/>
    </location>
</feature>
<feature type="signal peptide" evidence="14">
    <location>
        <begin position="1"/>
        <end position="22"/>
    </location>
</feature>
<evidence type="ECO:0000256" key="4">
    <source>
        <dbReference type="ARBA" id="ARBA00022559"/>
    </source>
</evidence>
<evidence type="ECO:0000256" key="1">
    <source>
        <dbReference type="ARBA" id="ARBA00000189"/>
    </source>
</evidence>
<feature type="domain" description="Plant heme peroxidase family profile" evidence="15">
    <location>
        <begin position="32"/>
        <end position="316"/>
    </location>
</feature>
<accession>W8QPM9</accession>
<keyword evidence="14" id="KW-0376">Hydrogen peroxide</keyword>
<comment type="cofactor">
    <cofactor evidence="14">
        <name>heme b</name>
        <dbReference type="ChEBI" id="CHEBI:60344"/>
    </cofactor>
    <text evidence="14">Binds 1 heme b (iron(II)-protoporphyrin IX) group per subunit.</text>
</comment>
<evidence type="ECO:0000256" key="12">
    <source>
        <dbReference type="PIRSR" id="PIRSR600823-4"/>
    </source>
</evidence>
<evidence type="ECO:0000256" key="6">
    <source>
        <dbReference type="ARBA" id="ARBA00022723"/>
    </source>
</evidence>
<evidence type="ECO:0000256" key="7">
    <source>
        <dbReference type="ARBA" id="ARBA00023002"/>
    </source>
</evidence>
<evidence type="ECO:0000256" key="9">
    <source>
        <dbReference type="PIRSR" id="PIRSR600823-1"/>
    </source>
</evidence>
<feature type="binding site" evidence="11">
    <location>
        <position position="233"/>
    </location>
    <ligand>
        <name>Ca(2+)</name>
        <dbReference type="ChEBI" id="CHEBI:29108"/>
        <label>2</label>
    </ligand>
</feature>
<feature type="binding site" evidence="11">
    <location>
        <position position="182"/>
    </location>
    <ligand>
        <name>Ca(2+)</name>
        <dbReference type="ChEBI" id="CHEBI:29108"/>
        <label>2</label>
    </ligand>
</feature>
<dbReference type="InterPro" id="IPR010255">
    <property type="entry name" value="Haem_peroxidase_sf"/>
</dbReference>
<comment type="catalytic activity">
    <reaction evidence="1 14">
        <text>2 a phenolic donor + H2O2 = 2 a phenolic radical donor + 2 H2O</text>
        <dbReference type="Rhea" id="RHEA:56136"/>
        <dbReference type="ChEBI" id="CHEBI:15377"/>
        <dbReference type="ChEBI" id="CHEBI:16240"/>
        <dbReference type="ChEBI" id="CHEBI:139520"/>
        <dbReference type="ChEBI" id="CHEBI:139521"/>
        <dbReference type="EC" id="1.11.1.7"/>
    </reaction>
</comment>
<protein>
    <recommendedName>
        <fullName evidence="3 14">Peroxidase</fullName>
        <ecNumber evidence="3 14">1.11.1.7</ecNumber>
    </recommendedName>
</protein>
<keyword evidence="6 11" id="KW-0479">Metal-binding</keyword>
<feature type="binding site" evidence="10">
    <location>
        <position position="153"/>
    </location>
    <ligand>
        <name>substrate</name>
    </ligand>
</feature>
<dbReference type="GO" id="GO:0005576">
    <property type="term" value="C:extracellular region"/>
    <property type="evidence" value="ECO:0007669"/>
    <property type="project" value="UniProtKB-SubCell"/>
</dbReference>
<dbReference type="SUPFAM" id="SSF48113">
    <property type="entry name" value="Heme-dependent peroxidases"/>
    <property type="match status" value="1"/>
</dbReference>
<dbReference type="Gene3D" id="1.10.420.10">
    <property type="entry name" value="Peroxidase, domain 2"/>
    <property type="match status" value="1"/>
</dbReference>
<dbReference type="PRINTS" id="PR00461">
    <property type="entry name" value="PLPEROXIDASE"/>
</dbReference>
<feature type="binding site" evidence="11">
    <location>
        <position position="236"/>
    </location>
    <ligand>
        <name>Ca(2+)</name>
        <dbReference type="ChEBI" id="CHEBI:29108"/>
        <label>2</label>
    </ligand>
</feature>
<name>W8QPM9_POPTR</name>
<dbReference type="PANTHER" id="PTHR31388">
    <property type="entry name" value="PEROXIDASE 72-RELATED"/>
    <property type="match status" value="1"/>
</dbReference>
<keyword evidence="13" id="KW-1015">Disulfide bond</keyword>
<proteinExistence type="evidence at transcript level"/>
<evidence type="ECO:0000256" key="8">
    <source>
        <dbReference type="ARBA" id="ARBA00023004"/>
    </source>
</evidence>
<keyword evidence="14" id="KW-0964">Secreted</keyword>
<reference evidence="16" key="1">
    <citation type="submission" date="2014-01" db="EMBL/GenBank/DDBJ databases">
        <title>Functional Evolution of Populus Class III Peroxidase Gene Family.</title>
        <authorList>
            <person name="Ren L.-L."/>
        </authorList>
    </citation>
    <scope>NUCLEOTIDE SEQUENCE</scope>
</reference>
<dbReference type="AlphaFoldDB" id="W8QPM9"/>
<dbReference type="PANTHER" id="PTHR31388:SF210">
    <property type="entry name" value="PEROXIDASE"/>
    <property type="match status" value="1"/>
</dbReference>
<keyword evidence="11 14" id="KW-0106">Calcium</keyword>
<evidence type="ECO:0000259" key="15">
    <source>
        <dbReference type="PROSITE" id="PS50873"/>
    </source>
</evidence>
<evidence type="ECO:0000256" key="13">
    <source>
        <dbReference type="PIRSR" id="PIRSR600823-5"/>
    </source>
</evidence>
<evidence type="ECO:0000256" key="11">
    <source>
        <dbReference type="PIRSR" id="PIRSR600823-3"/>
    </source>
</evidence>
<dbReference type="Pfam" id="PF00141">
    <property type="entry name" value="peroxidase"/>
    <property type="match status" value="1"/>
</dbReference>
<gene>
    <name evidence="16" type="primary">PRX8</name>
</gene>
<evidence type="ECO:0000256" key="2">
    <source>
        <dbReference type="ARBA" id="ARBA00002322"/>
    </source>
</evidence>
<dbReference type="InterPro" id="IPR002016">
    <property type="entry name" value="Haem_peroxidase"/>
</dbReference>
<dbReference type="GO" id="GO:0140825">
    <property type="term" value="F:lactoperoxidase activity"/>
    <property type="evidence" value="ECO:0007669"/>
    <property type="project" value="UniProtKB-EC"/>
</dbReference>
<dbReference type="EMBL" id="KJ201773">
    <property type="protein sequence ID" value="AHL39112.1"/>
    <property type="molecule type" value="mRNA"/>
</dbReference>
<dbReference type="Gene3D" id="1.10.520.10">
    <property type="match status" value="1"/>
</dbReference>
<keyword evidence="7 14" id="KW-0560">Oxidoreductase</keyword>
<dbReference type="GO" id="GO:0006979">
    <property type="term" value="P:response to oxidative stress"/>
    <property type="evidence" value="ECO:0007669"/>
    <property type="project" value="UniProtKB-UniRule"/>
</dbReference>
<dbReference type="InterPro" id="IPR019794">
    <property type="entry name" value="Peroxidases_AS"/>
</dbReference>
<evidence type="ECO:0000313" key="16">
    <source>
        <dbReference type="EMBL" id="AHL39112.1"/>
    </source>
</evidence>
<comment type="subcellular location">
    <subcellularLocation>
        <location evidence="14">Secreted</location>
    </subcellularLocation>
</comment>
<dbReference type="InterPro" id="IPR000823">
    <property type="entry name" value="Peroxidase_pln"/>
</dbReference>
<feature type="active site" description="Proton acceptor" evidence="9">
    <location>
        <position position="57"/>
    </location>
</feature>
<feature type="binding site" evidence="11">
    <location>
        <position position="78"/>
    </location>
    <ligand>
        <name>Ca(2+)</name>
        <dbReference type="ChEBI" id="CHEBI:29108"/>
        <label>1</label>
    </ligand>
</feature>
<evidence type="ECO:0000256" key="10">
    <source>
        <dbReference type="PIRSR" id="PIRSR600823-2"/>
    </source>
</evidence>
<dbReference type="EC" id="1.11.1.7" evidence="3 14"/>
<dbReference type="PRINTS" id="PR00458">
    <property type="entry name" value="PEROXIDASE"/>
</dbReference>
<keyword evidence="8 14" id="KW-0408">Iron</keyword>
<comment type="cofactor">
    <cofactor evidence="11 14">
        <name>Ca(2+)</name>
        <dbReference type="ChEBI" id="CHEBI:29108"/>
    </cofactor>
    <text evidence="11 14">Binds 2 calcium ions per subunit.</text>
</comment>
<feature type="binding site" evidence="11">
    <location>
        <position position="65"/>
    </location>
    <ligand>
        <name>Ca(2+)</name>
        <dbReference type="ChEBI" id="CHEBI:29108"/>
        <label>1</label>
    </ligand>
</feature>
<keyword evidence="14" id="KW-0732">Signal</keyword>
<feature type="binding site" evidence="11">
    <location>
        <position position="241"/>
    </location>
    <ligand>
        <name>Ca(2+)</name>
        <dbReference type="ChEBI" id="CHEBI:29108"/>
        <label>2</label>
    </ligand>
</feature>
<dbReference type="GO" id="GO:0046872">
    <property type="term" value="F:metal ion binding"/>
    <property type="evidence" value="ECO:0007669"/>
    <property type="project" value="UniProtKB-UniRule"/>
</dbReference>
<evidence type="ECO:0000256" key="5">
    <source>
        <dbReference type="ARBA" id="ARBA00022617"/>
    </source>
</evidence>
<evidence type="ECO:0000256" key="14">
    <source>
        <dbReference type="RuleBase" id="RU362060"/>
    </source>
</evidence>
<keyword evidence="5 14" id="KW-0349">Heme</keyword>
<sequence>MNLSKAIVAALFFAFFLRGTLAYGQLSPTFYIRQGVTKMTLVSDPRIAAPFVRLHFHACFFNGCDGSVLLDDTDTQSEKEANANNYSARGFDAVDRMEALLEPSCPATVSCADIVTIASERSVFLSGGLKWTVPSGKRDSTTACRAAANAFIPAPFDTLRERFTNVSLSNNTDLVSLPPASTFGRVSTFFFLIKLIKLNTSKLHDKKASTIDIDMLQIICGEEKILLLITDLDPTTPDTCDSNYFSNLQVERGQLQSDQELFSTPGADDVIALVNAFSANQTSFFESFVESMIRTGNLSPLTGTEGEIRLNCSVVNANLAGLDSLLVSSI</sequence>
<feature type="disulfide bond" evidence="13">
    <location>
        <begin position="59"/>
        <end position="64"/>
    </location>
</feature>
<feature type="binding site" evidence="11">
    <location>
        <position position="67"/>
    </location>
    <ligand>
        <name>Ca(2+)</name>
        <dbReference type="ChEBI" id="CHEBI:29108"/>
        <label>1</label>
    </ligand>
</feature>
<keyword evidence="4 14" id="KW-0575">Peroxidase</keyword>
<dbReference type="GO" id="GO:0020037">
    <property type="term" value="F:heme binding"/>
    <property type="evidence" value="ECO:0007669"/>
    <property type="project" value="UniProtKB-UniRule"/>
</dbReference>
<dbReference type="PROSITE" id="PS50873">
    <property type="entry name" value="PEROXIDASE_4"/>
    <property type="match status" value="1"/>
</dbReference>
<evidence type="ECO:0000256" key="3">
    <source>
        <dbReference type="ARBA" id="ARBA00012313"/>
    </source>
</evidence>